<protein>
    <submittedName>
        <fullName evidence="1">Uncharacterized protein</fullName>
    </submittedName>
</protein>
<name>A0A5A5TAG2_9CHLR</name>
<comment type="caution">
    <text evidence="1">The sequence shown here is derived from an EMBL/GenBank/DDBJ whole genome shotgun (WGS) entry which is preliminary data.</text>
</comment>
<sequence>MLAPHILLLLPEEMITAPWEDETNDAPTIILPYQSDFYGPPDWQGVSQPEKRLEALLPGESSCIQSWWHQA</sequence>
<organism evidence="1 2">
    <name type="scientific">Dictyobacter arantiisoli</name>
    <dbReference type="NCBI Taxonomy" id="2014874"/>
    <lineage>
        <taxon>Bacteria</taxon>
        <taxon>Bacillati</taxon>
        <taxon>Chloroflexota</taxon>
        <taxon>Ktedonobacteria</taxon>
        <taxon>Ktedonobacterales</taxon>
        <taxon>Dictyobacteraceae</taxon>
        <taxon>Dictyobacter</taxon>
    </lineage>
</organism>
<gene>
    <name evidence="1" type="ORF">KDI_20640</name>
</gene>
<proteinExistence type="predicted"/>
<keyword evidence="2" id="KW-1185">Reference proteome</keyword>
<evidence type="ECO:0000313" key="1">
    <source>
        <dbReference type="EMBL" id="GCF08500.1"/>
    </source>
</evidence>
<dbReference type="EMBL" id="BIXY01000025">
    <property type="protein sequence ID" value="GCF08500.1"/>
    <property type="molecule type" value="Genomic_DNA"/>
</dbReference>
<evidence type="ECO:0000313" key="2">
    <source>
        <dbReference type="Proteomes" id="UP000322530"/>
    </source>
</evidence>
<dbReference type="AlphaFoldDB" id="A0A5A5TAG2"/>
<reference evidence="1 2" key="1">
    <citation type="submission" date="2019-01" db="EMBL/GenBank/DDBJ databases">
        <title>Draft genome sequence of Dictyobacter sp. Uno17.</title>
        <authorList>
            <person name="Wang C.M."/>
            <person name="Zheng Y."/>
            <person name="Sakai Y."/>
            <person name="Abe K."/>
            <person name="Yokota A."/>
            <person name="Yabe S."/>
        </authorList>
    </citation>
    <scope>NUCLEOTIDE SEQUENCE [LARGE SCALE GENOMIC DNA]</scope>
    <source>
        <strain evidence="1 2">Uno17</strain>
    </source>
</reference>
<dbReference type="Proteomes" id="UP000322530">
    <property type="component" value="Unassembled WGS sequence"/>
</dbReference>
<dbReference type="RefSeq" id="WP_149401483.1">
    <property type="nucleotide sequence ID" value="NZ_BIXY01000025.1"/>
</dbReference>
<accession>A0A5A5TAG2</accession>